<organism evidence="1 2">
    <name type="scientific">Pararcticibacter amylolyticus</name>
    <dbReference type="NCBI Taxonomy" id="2173175"/>
    <lineage>
        <taxon>Bacteria</taxon>
        <taxon>Pseudomonadati</taxon>
        <taxon>Bacteroidota</taxon>
        <taxon>Sphingobacteriia</taxon>
        <taxon>Sphingobacteriales</taxon>
        <taxon>Sphingobacteriaceae</taxon>
        <taxon>Pararcticibacter</taxon>
    </lineage>
</organism>
<gene>
    <name evidence="1" type="ORF">DDR33_00470</name>
</gene>
<dbReference type="Proteomes" id="UP000245647">
    <property type="component" value="Unassembled WGS sequence"/>
</dbReference>
<dbReference type="RefSeq" id="WP_109413799.1">
    <property type="nucleotide sequence ID" value="NZ_QEAS01000001.1"/>
</dbReference>
<evidence type="ECO:0000313" key="1">
    <source>
        <dbReference type="EMBL" id="PWG82380.1"/>
    </source>
</evidence>
<comment type="caution">
    <text evidence="1">The sequence shown here is derived from an EMBL/GenBank/DDBJ whole genome shotgun (WGS) entry which is preliminary data.</text>
</comment>
<accession>A0A2U2PLV8</accession>
<proteinExistence type="predicted"/>
<reference evidence="1 2" key="1">
    <citation type="submission" date="2018-04" db="EMBL/GenBank/DDBJ databases">
        <title>Pedobacter chongqingensis sp. nov., isolated from a rottenly hemp rope.</title>
        <authorList>
            <person name="Cai Y."/>
        </authorList>
    </citation>
    <scope>NUCLEOTIDE SEQUENCE [LARGE SCALE GENOMIC DNA]</scope>
    <source>
        <strain evidence="1 2">FJ4-8</strain>
    </source>
</reference>
<dbReference type="SUPFAM" id="SSF101874">
    <property type="entry name" value="YceI-like"/>
    <property type="match status" value="1"/>
</dbReference>
<name>A0A2U2PLV8_9SPHI</name>
<evidence type="ECO:0000313" key="2">
    <source>
        <dbReference type="Proteomes" id="UP000245647"/>
    </source>
</evidence>
<protein>
    <submittedName>
        <fullName evidence="1">YceI family protein</fullName>
    </submittedName>
</protein>
<dbReference type="EMBL" id="QEAS01000001">
    <property type="protein sequence ID" value="PWG82380.1"/>
    <property type="molecule type" value="Genomic_DNA"/>
</dbReference>
<keyword evidence="2" id="KW-1185">Reference proteome</keyword>
<dbReference type="OrthoDB" id="9794147at2"/>
<sequence>MIRYHKPILFFFLLALLSVLISFKEGDPNQRTAKWVLIKGGTLQVKGSTNINNFSCSIIGYSNPDTILVSRSRADKESVALTGALALDVKLFDCRNPVMTGDLRKTLKSKDHPKLKIKFISLSKFPDFSSPNDVIKGFVDIELAGVSRRFDVNYTFYRDEQKIIRLVGERDVNFSDFNLTPPRKLGGMIQTDNKLSVKFQLGMKSL</sequence>
<dbReference type="Gene3D" id="2.40.128.110">
    <property type="entry name" value="Lipid/polyisoprenoid-binding, YceI-like"/>
    <property type="match status" value="1"/>
</dbReference>
<dbReference type="AlphaFoldDB" id="A0A2U2PLV8"/>
<dbReference type="InterPro" id="IPR036761">
    <property type="entry name" value="TTHA0802/YceI-like_sf"/>
</dbReference>